<dbReference type="EMBL" id="CM056809">
    <property type="protein sequence ID" value="KAJ8650348.1"/>
    <property type="molecule type" value="Genomic_DNA"/>
</dbReference>
<evidence type="ECO:0000313" key="1">
    <source>
        <dbReference type="EMBL" id="KAJ8650348.1"/>
    </source>
</evidence>
<evidence type="ECO:0000313" key="2">
    <source>
        <dbReference type="Proteomes" id="UP001234297"/>
    </source>
</evidence>
<reference evidence="1 2" key="1">
    <citation type="journal article" date="2022" name="Hortic Res">
        <title>A haplotype resolved chromosomal level avocado genome allows analysis of novel avocado genes.</title>
        <authorList>
            <person name="Nath O."/>
            <person name="Fletcher S.J."/>
            <person name="Hayward A."/>
            <person name="Shaw L.M."/>
            <person name="Masouleh A.K."/>
            <person name="Furtado A."/>
            <person name="Henry R.J."/>
            <person name="Mitter N."/>
        </authorList>
    </citation>
    <scope>NUCLEOTIDE SEQUENCE [LARGE SCALE GENOMIC DNA]</scope>
    <source>
        <strain evidence="2">cv. Hass</strain>
    </source>
</reference>
<comment type="caution">
    <text evidence="1">The sequence shown here is derived from an EMBL/GenBank/DDBJ whole genome shotgun (WGS) entry which is preliminary data.</text>
</comment>
<gene>
    <name evidence="1" type="ORF">MRB53_003371</name>
</gene>
<dbReference type="Proteomes" id="UP001234297">
    <property type="component" value="Chromosome 1"/>
</dbReference>
<protein>
    <submittedName>
        <fullName evidence="1">Uncharacterized protein</fullName>
    </submittedName>
</protein>
<proteinExistence type="predicted"/>
<name>A0ACC2MXG1_PERAE</name>
<sequence>METTLPPLFNSNASLHEQEYHSQPHHPHTLPPQPWPLSQALKASASLLPDPRLTDQIYSLSLKSGRPLDPHRASFLIHRLSLSGHLPRSHRILLDMPQPDTVAYNALISAYSETRQPKPAFQLFNRLRHSNQTPDIYTLTSLLKSCNESSQANAIAHALILKMGFSSNAFVISSIVSNYSKCGESVYAEKYFREFLILDSIVWTALISGFVQNGEWELGKAIFLEMRVLGLGVNEFTLTSILGAFAGDSYDDIEQGRKTHGLSVKMGFLSGFSTPLSNAVMSMYLRCGCEVDGIRVFEEILEPDVVSWTLLVGAYDGEKAVEVFRFLFSSGIEMNEYTMINVLSAISNDPRLLLRCGRQIHGCCWKGGYLYVVSVANSLITMYGRCRQIDGARQVFDEMLSRDCVSWNALIAGYAENGLVDKALGMFSWMQQHSSLKPTKYTLASILEVISGATALKQGMQIHSYIIKSGFVSDDSMSTGLIITYGKCDGIEESKQVFDEIERRDVVQVNAMAAAFVHSGYHADTLNLFQSIWSSGMAIDSGTFSIVFKACGSLTAMEQGSNVHALVLKSGIDQDDFIGSAIIDVYCKCGNIDYAVKAFKEIPKENLAAWNAMITGYAHHGYHDEALDLYKKMAQDGIDPDELTFLGVLYSCCHAGCVKEATNLMNSMYEDHGILPCLEHYACLVDLFGRVGDLEAAKRSIDLMTVEPDARIWQIFLSACSVYGNVELGMVAAQELLKLQPENDSAYVLLSNIYASAGMWDEVGRIRKSMKERIVSKAPGLSWVQVKGTMHSFFANDMSHPQIEEIYFWLKQLNKHMIETEYRDWEAAT</sequence>
<accession>A0ACC2MXG1</accession>
<keyword evidence="2" id="KW-1185">Reference proteome</keyword>
<organism evidence="1 2">
    <name type="scientific">Persea americana</name>
    <name type="common">Avocado</name>
    <dbReference type="NCBI Taxonomy" id="3435"/>
    <lineage>
        <taxon>Eukaryota</taxon>
        <taxon>Viridiplantae</taxon>
        <taxon>Streptophyta</taxon>
        <taxon>Embryophyta</taxon>
        <taxon>Tracheophyta</taxon>
        <taxon>Spermatophyta</taxon>
        <taxon>Magnoliopsida</taxon>
        <taxon>Magnoliidae</taxon>
        <taxon>Laurales</taxon>
        <taxon>Lauraceae</taxon>
        <taxon>Persea</taxon>
    </lineage>
</organism>